<comment type="caution">
    <text evidence="1">The sequence shown here is derived from an EMBL/GenBank/DDBJ whole genome shotgun (WGS) entry which is preliminary data.</text>
</comment>
<protein>
    <submittedName>
        <fullName evidence="1">Uncharacterized protein</fullName>
    </submittedName>
</protein>
<dbReference type="AlphaFoldDB" id="A0ABD1QGH1"/>
<dbReference type="EMBL" id="JBFOLK010000011">
    <property type="protein sequence ID" value="KAL2474847.1"/>
    <property type="molecule type" value="Genomic_DNA"/>
</dbReference>
<sequence length="194" mass="21672">MVDCGYRQRRWASSLSKKFSNVTSKMDIDDIYFDDPDSNYDTNKHLLKVSTTLSKLFTLMKLKEFSARFHIQEAFANNAKLFDLTHSERVWIMKPSSSMRDSLIQIKDGKVIDKRETLPPRLLVPNMEPILASIVLPAVEVVGGVSSSLSTLRTMPLLVANVLPIIEAGDDSSSLSPVVEVMDDSSSLFLSRSS</sequence>
<dbReference type="Proteomes" id="UP001604336">
    <property type="component" value="Unassembled WGS sequence"/>
</dbReference>
<evidence type="ECO:0000313" key="1">
    <source>
        <dbReference type="EMBL" id="KAL2474847.1"/>
    </source>
</evidence>
<reference evidence="2" key="1">
    <citation type="submission" date="2024-07" db="EMBL/GenBank/DDBJ databases">
        <title>Two chromosome-level genome assemblies of Korean endemic species Abeliophyllum distichum and Forsythia ovata (Oleaceae).</title>
        <authorList>
            <person name="Jang H."/>
        </authorList>
    </citation>
    <scope>NUCLEOTIDE SEQUENCE [LARGE SCALE GENOMIC DNA]</scope>
</reference>
<evidence type="ECO:0000313" key="2">
    <source>
        <dbReference type="Proteomes" id="UP001604336"/>
    </source>
</evidence>
<gene>
    <name evidence="1" type="ORF">Adt_35583</name>
</gene>
<name>A0ABD1QGH1_9LAMI</name>
<proteinExistence type="predicted"/>
<accession>A0ABD1QGH1</accession>
<keyword evidence="2" id="KW-1185">Reference proteome</keyword>
<organism evidence="1 2">
    <name type="scientific">Abeliophyllum distichum</name>
    <dbReference type="NCBI Taxonomy" id="126358"/>
    <lineage>
        <taxon>Eukaryota</taxon>
        <taxon>Viridiplantae</taxon>
        <taxon>Streptophyta</taxon>
        <taxon>Embryophyta</taxon>
        <taxon>Tracheophyta</taxon>
        <taxon>Spermatophyta</taxon>
        <taxon>Magnoliopsida</taxon>
        <taxon>eudicotyledons</taxon>
        <taxon>Gunneridae</taxon>
        <taxon>Pentapetalae</taxon>
        <taxon>asterids</taxon>
        <taxon>lamiids</taxon>
        <taxon>Lamiales</taxon>
        <taxon>Oleaceae</taxon>
        <taxon>Forsythieae</taxon>
        <taxon>Abeliophyllum</taxon>
    </lineage>
</organism>